<evidence type="ECO:0000313" key="3">
    <source>
        <dbReference type="Proteomes" id="UP000717328"/>
    </source>
</evidence>
<proteinExistence type="predicted"/>
<feature type="signal peptide" evidence="1">
    <location>
        <begin position="1"/>
        <end position="18"/>
    </location>
</feature>
<dbReference type="InterPro" id="IPR009078">
    <property type="entry name" value="Ferritin-like_SF"/>
</dbReference>
<name>A0A9P7GJ22_9AGAR</name>
<dbReference type="CDD" id="cd00657">
    <property type="entry name" value="Ferritin_like"/>
    <property type="match status" value="1"/>
</dbReference>
<evidence type="ECO:0000313" key="2">
    <source>
        <dbReference type="EMBL" id="KAG5651564.1"/>
    </source>
</evidence>
<reference evidence="2" key="2">
    <citation type="submission" date="2021-10" db="EMBL/GenBank/DDBJ databases">
        <title>Phylogenomics reveals ancestral predisposition of the termite-cultivated fungus Termitomyces towards a domesticated lifestyle.</title>
        <authorList>
            <person name="Auxier B."/>
            <person name="Grum-Grzhimaylo A."/>
            <person name="Cardenas M.E."/>
            <person name="Lodge J.D."/>
            <person name="Laessoe T."/>
            <person name="Pedersen O."/>
            <person name="Smith M.E."/>
            <person name="Kuyper T.W."/>
            <person name="Franco-Molano E.A."/>
            <person name="Baroni T.J."/>
            <person name="Aanen D.K."/>
        </authorList>
    </citation>
    <scope>NUCLEOTIDE SEQUENCE</scope>
    <source>
        <strain evidence="2">D49</strain>
    </source>
</reference>
<sequence length="295" mass="31055">MRTSFITLAVAAIGAVKAHPLKRDGGIDDATVLNFALTLEHLENAFYSQALAKYDAAAFKKAKFPAWVRPRFQQVGEHEAAHVQFLSAALGDKATQPCTYDFPHHDPRSFAALSQILEGVGVSAYTGAAQYISDKNYLTAAASVLATEARHASWVASTVNGGSGWSGALDVPLTLDTVYTLAASFIKSCPSTNPALPVKAFPAVSFGDHPKPGSMATVTFTAATDASTQLYAVFFTGLSQIVSPIHDGKTMIPAELRGTVYAVVSTNDTMATDGTIVAGPAIINIDFNAEGNLIN</sequence>
<dbReference type="Pfam" id="PF13668">
    <property type="entry name" value="Ferritin_2"/>
    <property type="match status" value="1"/>
</dbReference>
<comment type="caution">
    <text evidence="2">The sequence shown here is derived from an EMBL/GenBank/DDBJ whole genome shotgun (WGS) entry which is preliminary data.</text>
</comment>
<dbReference type="Proteomes" id="UP000717328">
    <property type="component" value="Unassembled WGS sequence"/>
</dbReference>
<dbReference type="PANTHER" id="PTHR31694">
    <property type="entry name" value="DESICCATION-LIKE PROTEIN"/>
    <property type="match status" value="1"/>
</dbReference>
<evidence type="ECO:0000256" key="1">
    <source>
        <dbReference type="SAM" id="SignalP"/>
    </source>
</evidence>
<dbReference type="InterPro" id="IPR052965">
    <property type="entry name" value="Pigment-catalase-like"/>
</dbReference>
<gene>
    <name evidence="2" type="ORF">H0H81_008212</name>
</gene>
<dbReference type="AlphaFoldDB" id="A0A9P7GJ22"/>
<feature type="chain" id="PRO_5040238363" evidence="1">
    <location>
        <begin position="19"/>
        <end position="295"/>
    </location>
</feature>
<protein>
    <submittedName>
        <fullName evidence="2">Uncharacterized protein</fullName>
    </submittedName>
</protein>
<dbReference type="OrthoDB" id="1001765at2759"/>
<keyword evidence="1" id="KW-0732">Signal</keyword>
<organism evidence="2 3">
    <name type="scientific">Sphagnurus paluster</name>
    <dbReference type="NCBI Taxonomy" id="117069"/>
    <lineage>
        <taxon>Eukaryota</taxon>
        <taxon>Fungi</taxon>
        <taxon>Dikarya</taxon>
        <taxon>Basidiomycota</taxon>
        <taxon>Agaricomycotina</taxon>
        <taxon>Agaricomycetes</taxon>
        <taxon>Agaricomycetidae</taxon>
        <taxon>Agaricales</taxon>
        <taxon>Tricholomatineae</taxon>
        <taxon>Lyophyllaceae</taxon>
        <taxon>Sphagnurus</taxon>
    </lineage>
</organism>
<keyword evidence="3" id="KW-1185">Reference proteome</keyword>
<reference evidence="2" key="1">
    <citation type="submission" date="2021-02" db="EMBL/GenBank/DDBJ databases">
        <authorList>
            <person name="Nieuwenhuis M."/>
            <person name="Van De Peppel L.J.J."/>
        </authorList>
    </citation>
    <scope>NUCLEOTIDE SEQUENCE</scope>
    <source>
        <strain evidence="2">D49</strain>
    </source>
</reference>
<dbReference type="EMBL" id="JABCKI010000225">
    <property type="protein sequence ID" value="KAG5651564.1"/>
    <property type="molecule type" value="Genomic_DNA"/>
</dbReference>
<dbReference type="PANTHER" id="PTHR31694:SF26">
    <property type="entry name" value="OS05G0151100 PROTEIN"/>
    <property type="match status" value="1"/>
</dbReference>
<dbReference type="SUPFAM" id="SSF47240">
    <property type="entry name" value="Ferritin-like"/>
    <property type="match status" value="1"/>
</dbReference>
<accession>A0A9P7GJ22</accession>